<organism evidence="2 3">
    <name type="scientific">Streptomyces poonensis</name>
    <dbReference type="NCBI Taxonomy" id="68255"/>
    <lineage>
        <taxon>Bacteria</taxon>
        <taxon>Bacillati</taxon>
        <taxon>Actinomycetota</taxon>
        <taxon>Actinomycetes</taxon>
        <taxon>Kitasatosporales</taxon>
        <taxon>Streptomycetaceae</taxon>
        <taxon>Streptomyces</taxon>
    </lineage>
</organism>
<evidence type="ECO:0000313" key="3">
    <source>
        <dbReference type="Proteomes" id="UP000622166"/>
    </source>
</evidence>
<feature type="compositionally biased region" description="Polar residues" evidence="1">
    <location>
        <begin position="1"/>
        <end position="10"/>
    </location>
</feature>
<sequence length="363" mass="39869">MSGNTVTQPTAAVGPTTAPVGARQRPTRTAHGVPLSQSRAARELGLKRREFDLAVHLGLIRTIVDDGGGGPRVTPAEIDRVRSEDGFPEALKDRIKIVGTAEGAALMEVTSVRFTRLARLGHVGPVDYYLNRYRAVVWLYRAEELHRFAADERHAHLLSGRTPEDLRDQLDAGLDLRARTWRERHLGFLLNRAQDPWARAAALASFLDPVQIAELVRDPYERAYVNRLRPARPARGAPDSPAAQATDGITTADDPDEILRLRAGLRQALVEAREHRLAPRPAVAPVGNPRPVLSRTGAPGRAVECRAGTGEAVEPRPSPCVTQPCEPQACLPQSREPQHCEPQLCEAPRKRRGLFARLRRGSS</sequence>
<feature type="region of interest" description="Disordered" evidence="1">
    <location>
        <begin position="1"/>
        <end position="35"/>
    </location>
</feature>
<protein>
    <submittedName>
        <fullName evidence="2">Uncharacterized protein</fullName>
    </submittedName>
</protein>
<dbReference type="Proteomes" id="UP000622166">
    <property type="component" value="Unassembled WGS sequence"/>
</dbReference>
<feature type="compositionally biased region" description="Low complexity" evidence="1">
    <location>
        <begin position="231"/>
        <end position="243"/>
    </location>
</feature>
<dbReference type="EMBL" id="BMVW01000018">
    <property type="protein sequence ID" value="GGZ34949.1"/>
    <property type="molecule type" value="Genomic_DNA"/>
</dbReference>
<proteinExistence type="predicted"/>
<name>A0A918UUD7_9ACTN</name>
<reference evidence="2" key="2">
    <citation type="submission" date="2020-09" db="EMBL/GenBank/DDBJ databases">
        <authorList>
            <person name="Sun Q."/>
            <person name="Ohkuma M."/>
        </authorList>
    </citation>
    <scope>NUCLEOTIDE SEQUENCE</scope>
    <source>
        <strain evidence="2">JCM 4815</strain>
    </source>
</reference>
<feature type="region of interest" description="Disordered" evidence="1">
    <location>
        <begin position="231"/>
        <end position="254"/>
    </location>
</feature>
<keyword evidence="3" id="KW-1185">Reference proteome</keyword>
<comment type="caution">
    <text evidence="2">The sequence shown here is derived from an EMBL/GenBank/DDBJ whole genome shotgun (WGS) entry which is preliminary data.</text>
</comment>
<dbReference type="AlphaFoldDB" id="A0A918UUD7"/>
<dbReference type="InterPro" id="IPR045652">
    <property type="entry name" value="DUF6397"/>
</dbReference>
<gene>
    <name evidence="2" type="ORF">GCM10010365_64690</name>
</gene>
<evidence type="ECO:0000256" key="1">
    <source>
        <dbReference type="SAM" id="MobiDB-lite"/>
    </source>
</evidence>
<dbReference type="RefSeq" id="WP_189865460.1">
    <property type="nucleotide sequence ID" value="NZ_BMVW01000018.1"/>
</dbReference>
<dbReference type="Pfam" id="PF19934">
    <property type="entry name" value="DUF6397"/>
    <property type="match status" value="1"/>
</dbReference>
<reference evidence="2" key="1">
    <citation type="journal article" date="2014" name="Int. J. Syst. Evol. Microbiol.">
        <title>Complete genome sequence of Corynebacterium casei LMG S-19264T (=DSM 44701T), isolated from a smear-ripened cheese.</title>
        <authorList>
            <consortium name="US DOE Joint Genome Institute (JGI-PGF)"/>
            <person name="Walter F."/>
            <person name="Albersmeier A."/>
            <person name="Kalinowski J."/>
            <person name="Ruckert C."/>
        </authorList>
    </citation>
    <scope>NUCLEOTIDE SEQUENCE</scope>
    <source>
        <strain evidence="2">JCM 4815</strain>
    </source>
</reference>
<accession>A0A918UUD7</accession>
<evidence type="ECO:0000313" key="2">
    <source>
        <dbReference type="EMBL" id="GGZ34949.1"/>
    </source>
</evidence>